<dbReference type="Gene3D" id="3.40.50.1820">
    <property type="entry name" value="alpha/beta hydrolase"/>
    <property type="match status" value="1"/>
</dbReference>
<dbReference type="AlphaFoldDB" id="A0A9P1FRK5"/>
<gene>
    <name evidence="2" type="ORF">C1SCF055_LOCUS12989</name>
</gene>
<evidence type="ECO:0000256" key="1">
    <source>
        <dbReference type="SAM" id="SignalP"/>
    </source>
</evidence>
<proteinExistence type="predicted"/>
<evidence type="ECO:0000313" key="4">
    <source>
        <dbReference type="Proteomes" id="UP001152797"/>
    </source>
</evidence>
<accession>A0A9P1FRK5</accession>
<feature type="signal peptide" evidence="1">
    <location>
        <begin position="1"/>
        <end position="21"/>
    </location>
</feature>
<organism evidence="2">
    <name type="scientific">Cladocopium goreaui</name>
    <dbReference type="NCBI Taxonomy" id="2562237"/>
    <lineage>
        <taxon>Eukaryota</taxon>
        <taxon>Sar</taxon>
        <taxon>Alveolata</taxon>
        <taxon>Dinophyceae</taxon>
        <taxon>Suessiales</taxon>
        <taxon>Symbiodiniaceae</taxon>
        <taxon>Cladocopium</taxon>
    </lineage>
</organism>
<feature type="chain" id="PRO_5043272237" evidence="1">
    <location>
        <begin position="22"/>
        <end position="303"/>
    </location>
</feature>
<evidence type="ECO:0000313" key="3">
    <source>
        <dbReference type="EMBL" id="CAL4772863.1"/>
    </source>
</evidence>
<dbReference type="EMBL" id="CAMXCT030001001">
    <property type="protein sequence ID" value="CAL4772863.1"/>
    <property type="molecule type" value="Genomic_DNA"/>
</dbReference>
<protein>
    <submittedName>
        <fullName evidence="3">Large ribosomal subunit protein uL24c</fullName>
    </submittedName>
</protein>
<keyword evidence="4" id="KW-1185">Reference proteome</keyword>
<name>A0A9P1FRK5_9DINO</name>
<dbReference type="Proteomes" id="UP001152797">
    <property type="component" value="Unassembled WGS sequence"/>
</dbReference>
<dbReference type="InterPro" id="IPR029058">
    <property type="entry name" value="AB_hydrolase_fold"/>
</dbReference>
<reference evidence="2" key="1">
    <citation type="submission" date="2022-10" db="EMBL/GenBank/DDBJ databases">
        <authorList>
            <person name="Chen Y."/>
            <person name="Dougan E. K."/>
            <person name="Chan C."/>
            <person name="Rhodes N."/>
            <person name="Thang M."/>
        </authorList>
    </citation>
    <scope>NUCLEOTIDE SEQUENCE</scope>
</reference>
<comment type="caution">
    <text evidence="2">The sequence shown here is derived from an EMBL/GenBank/DDBJ whole genome shotgun (WGS) entry which is preliminary data.</text>
</comment>
<keyword evidence="1" id="KW-0732">Signal</keyword>
<evidence type="ECO:0000313" key="2">
    <source>
        <dbReference type="EMBL" id="CAI3985551.1"/>
    </source>
</evidence>
<dbReference type="EMBL" id="CAMXCT020001001">
    <property type="protein sequence ID" value="CAL1138926.1"/>
    <property type="molecule type" value="Genomic_DNA"/>
</dbReference>
<reference evidence="3 4" key="2">
    <citation type="submission" date="2024-05" db="EMBL/GenBank/DDBJ databases">
        <authorList>
            <person name="Chen Y."/>
            <person name="Shah S."/>
            <person name="Dougan E. K."/>
            <person name="Thang M."/>
            <person name="Chan C."/>
        </authorList>
    </citation>
    <scope>NUCLEOTIDE SEQUENCE [LARGE SCALE GENOMIC DNA]</scope>
</reference>
<sequence length="303" mass="33561">MVAPSAFLSLLIASKTSLALAQKTWPSSLEFLAKGSDEEYKDFVTPLAQMTKLTYTATWGSYYREKDENETIAGWLRGKLQSNPLVGMRALTFFEWNTNRGVMAFRGTDLNSSNPSGQVDACANAFLSLCESHSGQLPAECQNFTVHQLDYLSRALEFAQTAAEAHPNTQWLYTGHSLGALLAELVAAQRSGAPALTFSAPPLTPLLKRLKQPELRHWGTVTLYDQYDPLRFQAVGQLWSANCTWARAEAPEGCKACEAAPIDMHSEACQKCFFAAHTFKTYLKNVYSQRRPDCPDSTNTVIV</sequence>
<dbReference type="OrthoDB" id="437276at2759"/>
<dbReference type="SUPFAM" id="SSF53474">
    <property type="entry name" value="alpha/beta-Hydrolases"/>
    <property type="match status" value="1"/>
</dbReference>
<dbReference type="EMBL" id="CAMXCT010001001">
    <property type="protein sequence ID" value="CAI3985551.1"/>
    <property type="molecule type" value="Genomic_DNA"/>
</dbReference>